<accession>A0A4R2EH12</accession>
<dbReference type="Pfam" id="PF11325">
    <property type="entry name" value="DUF3127"/>
    <property type="match status" value="1"/>
</dbReference>
<comment type="caution">
    <text evidence="2">The sequence shown here is derived from an EMBL/GenBank/DDBJ whole genome shotgun (WGS) entry which is preliminary data.</text>
</comment>
<keyword evidence="3" id="KW-1185">Reference proteome</keyword>
<feature type="region of interest" description="Disordered" evidence="1">
    <location>
        <begin position="89"/>
        <end position="120"/>
    </location>
</feature>
<name>A0A4R2EH12_9BACT</name>
<sequence>MSLEVTGRLLKVLPQQRGAGKNGEWVKQDFVVETTEQYPKKVCFSAWGDKVNDLSRVNVGDSITVSFNVESREYNERWYTDLRSWRITPQSQGGSAGMPPFPGEIPPPVDSMEGNEDLPF</sequence>
<dbReference type="RefSeq" id="WP_131839321.1">
    <property type="nucleotide sequence ID" value="NZ_SLWB01000007.1"/>
</dbReference>
<protein>
    <submittedName>
        <fullName evidence="2">Uncharacterized protein DUF3127</fullName>
    </submittedName>
</protein>
<dbReference type="Proteomes" id="UP000294830">
    <property type="component" value="Unassembled WGS sequence"/>
</dbReference>
<dbReference type="InterPro" id="IPR021474">
    <property type="entry name" value="DUF3127"/>
</dbReference>
<dbReference type="AlphaFoldDB" id="A0A4R2EH12"/>
<gene>
    <name evidence="2" type="ORF">CLV25_107150</name>
</gene>
<proteinExistence type="predicted"/>
<feature type="compositionally biased region" description="Pro residues" evidence="1">
    <location>
        <begin position="99"/>
        <end position="109"/>
    </location>
</feature>
<organism evidence="2 3">
    <name type="scientific">Acetobacteroides hydrogenigenes</name>
    <dbReference type="NCBI Taxonomy" id="979970"/>
    <lineage>
        <taxon>Bacteria</taxon>
        <taxon>Pseudomonadati</taxon>
        <taxon>Bacteroidota</taxon>
        <taxon>Bacteroidia</taxon>
        <taxon>Bacteroidales</taxon>
        <taxon>Rikenellaceae</taxon>
        <taxon>Acetobacteroides</taxon>
    </lineage>
</organism>
<reference evidence="2 3" key="1">
    <citation type="submission" date="2019-03" db="EMBL/GenBank/DDBJ databases">
        <title>Genomic Encyclopedia of Archaeal and Bacterial Type Strains, Phase II (KMG-II): from individual species to whole genera.</title>
        <authorList>
            <person name="Goeker M."/>
        </authorList>
    </citation>
    <scope>NUCLEOTIDE SEQUENCE [LARGE SCALE GENOMIC DNA]</scope>
    <source>
        <strain evidence="2 3">RL-C</strain>
    </source>
</reference>
<evidence type="ECO:0000313" key="2">
    <source>
        <dbReference type="EMBL" id="TCN67691.1"/>
    </source>
</evidence>
<evidence type="ECO:0000256" key="1">
    <source>
        <dbReference type="SAM" id="MobiDB-lite"/>
    </source>
</evidence>
<evidence type="ECO:0000313" key="3">
    <source>
        <dbReference type="Proteomes" id="UP000294830"/>
    </source>
</evidence>
<dbReference type="EMBL" id="SLWB01000007">
    <property type="protein sequence ID" value="TCN67691.1"/>
    <property type="molecule type" value="Genomic_DNA"/>
</dbReference>
<dbReference type="OrthoDB" id="598142at2"/>